<protein>
    <recommendedName>
        <fullName evidence="1">Phosphoribulokinase/uridine kinase domain-containing protein</fullName>
    </recommendedName>
</protein>
<reference evidence="2 3" key="1">
    <citation type="journal article" date="2004" name="Extremophiles">
        <title>Halobacillus locisalis sp. nov., a halophilic bacterium isolated from a marine solar saltern of the Yellow Sea in Korea.</title>
        <authorList>
            <person name="Yoon J.H."/>
            <person name="Kang K.H."/>
            <person name="Oh T.K."/>
            <person name="Park Y.H."/>
        </authorList>
    </citation>
    <scope>NUCLEOTIDE SEQUENCE [LARGE SCALE GENOMIC DNA]</scope>
    <source>
        <strain evidence="2 3">KCTC 3788</strain>
    </source>
</reference>
<feature type="domain" description="Phosphoribulokinase/uridine kinase" evidence="1">
    <location>
        <begin position="22"/>
        <end position="158"/>
    </location>
</feature>
<dbReference type="Pfam" id="PF00485">
    <property type="entry name" value="PRK"/>
    <property type="match status" value="1"/>
</dbReference>
<gene>
    <name evidence="2" type="ORF">H0266_02300</name>
</gene>
<dbReference type="InterPro" id="IPR027417">
    <property type="entry name" value="P-loop_NTPase"/>
</dbReference>
<dbReference type="Gene3D" id="3.40.50.300">
    <property type="entry name" value="P-loop containing nucleotide triphosphate hydrolases"/>
    <property type="match status" value="1"/>
</dbReference>
<proteinExistence type="predicted"/>
<dbReference type="EMBL" id="JACEFG010000001">
    <property type="protein sequence ID" value="MBA2173721.1"/>
    <property type="molecule type" value="Genomic_DNA"/>
</dbReference>
<comment type="caution">
    <text evidence="2">The sequence shown here is derived from an EMBL/GenBank/DDBJ whole genome shotgun (WGS) entry which is preliminary data.</text>
</comment>
<evidence type="ECO:0000259" key="1">
    <source>
        <dbReference type="Pfam" id="PF00485"/>
    </source>
</evidence>
<name>A0A838CP57_9BACI</name>
<accession>A0A838CP57</accession>
<dbReference type="RefSeq" id="WP_181470763.1">
    <property type="nucleotide sequence ID" value="NZ_JACEFG010000001.1"/>
</dbReference>
<sequence length="200" mass="23630">MTEPFPMAPLREAKASGNRYLLGVDGLSRSGKTTWAENLSCLLNEEGLKAVTFHLDDHITTRRERYHTSYSQWEEYYRLQWNVQRLAKVLFQPLREASTICLPYYDQDSDAHQWQTRSLEEADVVIVEGVFLQRDEWRGSFDQVVFLDCPRSVRFSRETDITQQKRDKFEQRYWKAEDYYCRTCQPKLEADLVIKGSHGC</sequence>
<evidence type="ECO:0000313" key="2">
    <source>
        <dbReference type="EMBL" id="MBA2173721.1"/>
    </source>
</evidence>
<dbReference type="InterPro" id="IPR006083">
    <property type="entry name" value="PRK/URK"/>
</dbReference>
<keyword evidence="3" id="KW-1185">Reference proteome</keyword>
<dbReference type="Proteomes" id="UP000571017">
    <property type="component" value="Unassembled WGS sequence"/>
</dbReference>
<evidence type="ECO:0000313" key="3">
    <source>
        <dbReference type="Proteomes" id="UP000571017"/>
    </source>
</evidence>
<dbReference type="SUPFAM" id="SSF52540">
    <property type="entry name" value="P-loop containing nucleoside triphosphate hydrolases"/>
    <property type="match status" value="1"/>
</dbReference>
<dbReference type="NCBIfam" id="NF005807">
    <property type="entry name" value="PRK07667.1"/>
    <property type="match status" value="1"/>
</dbReference>
<dbReference type="GO" id="GO:0005524">
    <property type="term" value="F:ATP binding"/>
    <property type="evidence" value="ECO:0007669"/>
    <property type="project" value="InterPro"/>
</dbReference>
<organism evidence="2 3">
    <name type="scientific">Halobacillus locisalis</name>
    <dbReference type="NCBI Taxonomy" id="220753"/>
    <lineage>
        <taxon>Bacteria</taxon>
        <taxon>Bacillati</taxon>
        <taxon>Bacillota</taxon>
        <taxon>Bacilli</taxon>
        <taxon>Bacillales</taxon>
        <taxon>Bacillaceae</taxon>
        <taxon>Halobacillus</taxon>
    </lineage>
</organism>
<dbReference type="GO" id="GO:0016301">
    <property type="term" value="F:kinase activity"/>
    <property type="evidence" value="ECO:0007669"/>
    <property type="project" value="InterPro"/>
</dbReference>
<dbReference type="AlphaFoldDB" id="A0A838CP57"/>